<gene>
    <name evidence="2" type="ORF">SAMN05444342_3739</name>
</gene>
<accession>A0A1M7A7R8</accession>
<proteinExistence type="predicted"/>
<evidence type="ECO:0000313" key="3">
    <source>
        <dbReference type="Proteomes" id="UP000184203"/>
    </source>
</evidence>
<evidence type="ECO:0000313" key="2">
    <source>
        <dbReference type="EMBL" id="SHL38698.1"/>
    </source>
</evidence>
<organism evidence="2 3">
    <name type="scientific">Haladaptatus paucihalophilus DX253</name>
    <dbReference type="NCBI Taxonomy" id="797209"/>
    <lineage>
        <taxon>Archaea</taxon>
        <taxon>Methanobacteriati</taxon>
        <taxon>Methanobacteriota</taxon>
        <taxon>Stenosarchaea group</taxon>
        <taxon>Halobacteria</taxon>
        <taxon>Halobacteriales</taxon>
        <taxon>Haladaptataceae</taxon>
        <taxon>Haladaptatus</taxon>
    </lineage>
</organism>
<reference evidence="3" key="1">
    <citation type="submission" date="2016-11" db="EMBL/GenBank/DDBJ databases">
        <authorList>
            <person name="Varghese N."/>
            <person name="Submissions S."/>
        </authorList>
    </citation>
    <scope>NUCLEOTIDE SEQUENCE [LARGE SCALE GENOMIC DNA]</scope>
    <source>
        <strain evidence="3">DX253</strain>
    </source>
</reference>
<feature type="region of interest" description="Disordered" evidence="1">
    <location>
        <begin position="72"/>
        <end position="96"/>
    </location>
</feature>
<dbReference type="Proteomes" id="UP000184203">
    <property type="component" value="Unassembled WGS sequence"/>
</dbReference>
<protein>
    <submittedName>
        <fullName evidence="2">Uncharacterized protein</fullName>
    </submittedName>
</protein>
<name>A0A1M7A7R8_HALPU</name>
<evidence type="ECO:0000256" key="1">
    <source>
        <dbReference type="SAM" id="MobiDB-lite"/>
    </source>
</evidence>
<dbReference type="EMBL" id="FRAN01000006">
    <property type="protein sequence ID" value="SHL38698.1"/>
    <property type="molecule type" value="Genomic_DNA"/>
</dbReference>
<keyword evidence="3" id="KW-1185">Reference proteome</keyword>
<dbReference type="AlphaFoldDB" id="A0A1M7A7R8"/>
<sequence>MSAWEDNRGNHLQWQLTLGQLRYLPLRCWCTIVSMKPWHWVLLIGTPSGLALAAYKRYLNDVKLDSVYCSNSRSISNSRHPSGDNTLAVARTNNSR</sequence>